<accession>A0A4D6YBK9</accession>
<dbReference type="NCBIfam" id="TIGR01396">
    <property type="entry name" value="FlgB"/>
    <property type="match status" value="1"/>
</dbReference>
<protein>
    <recommendedName>
        <fullName evidence="3 6">Flagellar basal body rod protein FlgB</fullName>
    </recommendedName>
</protein>
<keyword evidence="4 6" id="KW-0975">Bacterial flagellum</keyword>
<dbReference type="Proteomes" id="UP000298745">
    <property type="component" value="Chromosome"/>
</dbReference>
<evidence type="ECO:0000256" key="1">
    <source>
        <dbReference type="ARBA" id="ARBA00004117"/>
    </source>
</evidence>
<comment type="similarity">
    <text evidence="2 6">Belongs to the flagella basal body rod proteins family.</text>
</comment>
<sequence length="136" mass="15762">MFNKINQIFDFSQKALNLSAKRQEILSSNIANADTPGYQAIDINFKHELKKMLNKNIYNNISLKKTSPNHLDTADKNIFLLKKIQVPVLTNTIKKDNNTVNMDRERIEFINNSLKYESSLTFLKNEIKNILYVIKG</sequence>
<evidence type="ECO:0000256" key="6">
    <source>
        <dbReference type="PIRNR" id="PIRNR002889"/>
    </source>
</evidence>
<proteinExistence type="inferred from homology"/>
<evidence type="ECO:0000256" key="4">
    <source>
        <dbReference type="ARBA" id="ARBA00023143"/>
    </source>
</evidence>
<keyword evidence="8" id="KW-0966">Cell projection</keyword>
<evidence type="ECO:0000256" key="5">
    <source>
        <dbReference type="ARBA" id="ARBA00024934"/>
    </source>
</evidence>
<evidence type="ECO:0000259" key="7">
    <source>
        <dbReference type="Pfam" id="PF00460"/>
    </source>
</evidence>
<dbReference type="InterPro" id="IPR006300">
    <property type="entry name" value="FlgB"/>
</dbReference>
<name>A0A4D6YBK9_9GAMM</name>
<dbReference type="GO" id="GO:0071973">
    <property type="term" value="P:bacterial-type flagellum-dependent cell motility"/>
    <property type="evidence" value="ECO:0007669"/>
    <property type="project" value="InterPro"/>
</dbReference>
<gene>
    <name evidence="8" type="primary">flgB</name>
    <name evidence="8" type="ORF">D9V74_01595</name>
</gene>
<evidence type="ECO:0000313" key="8">
    <source>
        <dbReference type="EMBL" id="QCI23871.1"/>
    </source>
</evidence>
<dbReference type="AlphaFoldDB" id="A0A4D6YBK9"/>
<evidence type="ECO:0000256" key="3">
    <source>
        <dbReference type="ARBA" id="ARBA00014376"/>
    </source>
</evidence>
<comment type="function">
    <text evidence="5 6">Structural component of flagellum, the bacterial motility apparatus. Part of the rod structure of flagellar basal body.</text>
</comment>
<keyword evidence="8" id="KW-0969">Cilium</keyword>
<dbReference type="InterPro" id="IPR019776">
    <property type="entry name" value="Flagellar_basal_body_rod_CS"/>
</dbReference>
<evidence type="ECO:0000256" key="2">
    <source>
        <dbReference type="ARBA" id="ARBA00009677"/>
    </source>
</evidence>
<dbReference type="OrthoDB" id="9788334at2"/>
<reference evidence="8 9" key="1">
    <citation type="submission" date="2018-12" db="EMBL/GenBank/DDBJ databases">
        <authorList>
            <person name="Chong R.A."/>
        </authorList>
    </citation>
    <scope>NUCLEOTIDE SEQUENCE [LARGE SCALE GENOMIC DNA]</scope>
    <source>
        <strain evidence="8 9">Msa</strain>
    </source>
</reference>
<dbReference type="InterPro" id="IPR001444">
    <property type="entry name" value="Flag_bb_rod_N"/>
</dbReference>
<organism evidence="8 9">
    <name type="scientific">Buchnera aphidicola</name>
    <name type="common">Macrosiphoniella sanborni</name>
    <dbReference type="NCBI Taxonomy" id="1241865"/>
    <lineage>
        <taxon>Bacteria</taxon>
        <taxon>Pseudomonadati</taxon>
        <taxon>Pseudomonadota</taxon>
        <taxon>Gammaproteobacteria</taxon>
        <taxon>Enterobacterales</taxon>
        <taxon>Erwiniaceae</taxon>
        <taxon>Buchnera</taxon>
    </lineage>
</organism>
<dbReference type="RefSeq" id="WP_158362666.1">
    <property type="nucleotide sequence ID" value="NZ_CP034864.1"/>
</dbReference>
<feature type="domain" description="Flagellar basal body rod protein N-terminal" evidence="7">
    <location>
        <begin position="10"/>
        <end position="39"/>
    </location>
</feature>
<evidence type="ECO:0000313" key="9">
    <source>
        <dbReference type="Proteomes" id="UP000298745"/>
    </source>
</evidence>
<dbReference type="PANTHER" id="PTHR30435">
    <property type="entry name" value="FLAGELLAR PROTEIN"/>
    <property type="match status" value="1"/>
</dbReference>
<dbReference type="Pfam" id="PF00460">
    <property type="entry name" value="Flg_bb_rod"/>
    <property type="match status" value="1"/>
</dbReference>
<dbReference type="PANTHER" id="PTHR30435:SF12">
    <property type="entry name" value="FLAGELLAR BASAL BODY ROD PROTEIN FLGB"/>
    <property type="match status" value="1"/>
</dbReference>
<comment type="subunit">
    <text evidence="6">The basal body constitutes a major portion of the flagellar organelle and consists of a number of rings mounted on a central rod.</text>
</comment>
<dbReference type="PIRSF" id="PIRSF002889">
    <property type="entry name" value="Rod_FlgB"/>
    <property type="match status" value="1"/>
</dbReference>
<keyword evidence="8" id="KW-0282">Flagellum</keyword>
<dbReference type="GO" id="GO:0030694">
    <property type="term" value="C:bacterial-type flagellum basal body, rod"/>
    <property type="evidence" value="ECO:0007669"/>
    <property type="project" value="InterPro"/>
</dbReference>
<reference evidence="8 9" key="2">
    <citation type="submission" date="2019-05" db="EMBL/GenBank/DDBJ databases">
        <title>Genome evolution of the obligate endosymbiont Buchnera aphidicola.</title>
        <authorList>
            <person name="Moran N.A."/>
        </authorList>
    </citation>
    <scope>NUCLEOTIDE SEQUENCE [LARGE SCALE GENOMIC DNA]</scope>
    <source>
        <strain evidence="8 9">Msa</strain>
    </source>
</reference>
<dbReference type="PROSITE" id="PS00588">
    <property type="entry name" value="FLAGELLA_BB_ROD"/>
    <property type="match status" value="1"/>
</dbReference>
<comment type="subcellular location">
    <subcellularLocation>
        <location evidence="1 6">Bacterial flagellum basal body</location>
    </subcellularLocation>
</comment>
<dbReference type="EMBL" id="CP034864">
    <property type="protein sequence ID" value="QCI23871.1"/>
    <property type="molecule type" value="Genomic_DNA"/>
</dbReference>